<name>A0ABP8UYJ9_9GAMM</name>
<dbReference type="Proteomes" id="UP001500604">
    <property type="component" value="Unassembled WGS sequence"/>
</dbReference>
<keyword evidence="4" id="KW-1185">Reference proteome</keyword>
<sequence length="129" mass="14127">MTTHQYIIAWAVYLVGALGCLAVWWRMTRPFGQGFPRRFLRLIAAFAILTPAISNPGMGFLGPALLVCLFDGLSHGPEAMLRTTPVIFVSLLVATLLAALTGLFIKTPKTDSNTEQPKNTSRIRKEPAL</sequence>
<protein>
    <submittedName>
        <fullName evidence="3">Uncharacterized protein</fullName>
    </submittedName>
</protein>
<keyword evidence="2" id="KW-1133">Transmembrane helix</keyword>
<accession>A0ABP8UYJ9</accession>
<feature type="transmembrane region" description="Helical" evidence="2">
    <location>
        <begin position="39"/>
        <end position="66"/>
    </location>
</feature>
<keyword evidence="2" id="KW-0472">Membrane</keyword>
<gene>
    <name evidence="3" type="ORF">GCM10023116_04410</name>
</gene>
<dbReference type="EMBL" id="BAABFL010000036">
    <property type="protein sequence ID" value="GAA4648175.1"/>
    <property type="molecule type" value="Genomic_DNA"/>
</dbReference>
<dbReference type="RefSeq" id="WP_345193510.1">
    <property type="nucleotide sequence ID" value="NZ_BAABFL010000036.1"/>
</dbReference>
<reference evidence="4" key="1">
    <citation type="journal article" date="2019" name="Int. J. Syst. Evol. Microbiol.">
        <title>The Global Catalogue of Microorganisms (GCM) 10K type strain sequencing project: providing services to taxonomists for standard genome sequencing and annotation.</title>
        <authorList>
            <consortium name="The Broad Institute Genomics Platform"/>
            <consortium name="The Broad Institute Genome Sequencing Center for Infectious Disease"/>
            <person name="Wu L."/>
            <person name="Ma J."/>
        </authorList>
    </citation>
    <scope>NUCLEOTIDE SEQUENCE [LARGE SCALE GENOMIC DNA]</scope>
    <source>
        <strain evidence="4">JCM 17805</strain>
    </source>
</reference>
<feature type="transmembrane region" description="Helical" evidence="2">
    <location>
        <begin position="86"/>
        <end position="105"/>
    </location>
</feature>
<evidence type="ECO:0000256" key="2">
    <source>
        <dbReference type="SAM" id="Phobius"/>
    </source>
</evidence>
<evidence type="ECO:0000313" key="3">
    <source>
        <dbReference type="EMBL" id="GAA4648175.1"/>
    </source>
</evidence>
<feature type="transmembrane region" description="Helical" evidence="2">
    <location>
        <begin position="6"/>
        <end position="27"/>
    </location>
</feature>
<comment type="caution">
    <text evidence="3">The sequence shown here is derived from an EMBL/GenBank/DDBJ whole genome shotgun (WGS) entry which is preliminary data.</text>
</comment>
<organism evidence="3 4">
    <name type="scientific">Kistimonas scapharcae</name>
    <dbReference type="NCBI Taxonomy" id="1036133"/>
    <lineage>
        <taxon>Bacteria</taxon>
        <taxon>Pseudomonadati</taxon>
        <taxon>Pseudomonadota</taxon>
        <taxon>Gammaproteobacteria</taxon>
        <taxon>Oceanospirillales</taxon>
        <taxon>Endozoicomonadaceae</taxon>
        <taxon>Kistimonas</taxon>
    </lineage>
</organism>
<evidence type="ECO:0000256" key="1">
    <source>
        <dbReference type="SAM" id="MobiDB-lite"/>
    </source>
</evidence>
<evidence type="ECO:0000313" key="4">
    <source>
        <dbReference type="Proteomes" id="UP001500604"/>
    </source>
</evidence>
<feature type="region of interest" description="Disordered" evidence="1">
    <location>
        <begin position="110"/>
        <end position="129"/>
    </location>
</feature>
<proteinExistence type="predicted"/>
<feature type="compositionally biased region" description="Polar residues" evidence="1">
    <location>
        <begin position="110"/>
        <end position="120"/>
    </location>
</feature>
<keyword evidence="2" id="KW-0812">Transmembrane</keyword>